<dbReference type="STRING" id="1121321.SAMN04488530_103147"/>
<protein>
    <recommendedName>
        <fullName evidence="1">DUF8052 domain-containing protein</fullName>
    </recommendedName>
</protein>
<dbReference type="EMBL" id="FQWX01000003">
    <property type="protein sequence ID" value="SHG57212.1"/>
    <property type="molecule type" value="Genomic_DNA"/>
</dbReference>
<organism evidence="2 3">
    <name type="scientific">Asaccharospora irregularis DSM 2635</name>
    <dbReference type="NCBI Taxonomy" id="1121321"/>
    <lineage>
        <taxon>Bacteria</taxon>
        <taxon>Bacillati</taxon>
        <taxon>Bacillota</taxon>
        <taxon>Clostridia</taxon>
        <taxon>Peptostreptococcales</taxon>
        <taxon>Peptostreptococcaceae</taxon>
        <taxon>Asaccharospora</taxon>
    </lineage>
</organism>
<feature type="domain" description="DUF8052" evidence="1">
    <location>
        <begin position="1"/>
        <end position="130"/>
    </location>
</feature>
<dbReference type="AlphaFoldDB" id="A0A1M5KWH4"/>
<evidence type="ECO:0000313" key="3">
    <source>
        <dbReference type="Proteomes" id="UP000243255"/>
    </source>
</evidence>
<keyword evidence="3" id="KW-1185">Reference proteome</keyword>
<reference evidence="3" key="1">
    <citation type="submission" date="2016-11" db="EMBL/GenBank/DDBJ databases">
        <authorList>
            <person name="Varghese N."/>
            <person name="Submissions S."/>
        </authorList>
    </citation>
    <scope>NUCLEOTIDE SEQUENCE [LARGE SCALE GENOMIC DNA]</scope>
    <source>
        <strain evidence="3">DSM 2635</strain>
    </source>
</reference>
<accession>A0A1M5KWH4</accession>
<dbReference type="RefSeq" id="WP_073123985.1">
    <property type="nucleotide sequence ID" value="NZ_BAABCH010000103.1"/>
</dbReference>
<dbReference type="InterPro" id="IPR058365">
    <property type="entry name" value="DUF8052"/>
</dbReference>
<dbReference type="Proteomes" id="UP000243255">
    <property type="component" value="Unassembled WGS sequence"/>
</dbReference>
<name>A0A1M5KWH4_9FIRM</name>
<dbReference type="Pfam" id="PF26226">
    <property type="entry name" value="DUF8052"/>
    <property type="match status" value="1"/>
</dbReference>
<proteinExistence type="predicted"/>
<gene>
    <name evidence="2" type="ORF">SAMN04488530_103147</name>
</gene>
<evidence type="ECO:0000259" key="1">
    <source>
        <dbReference type="Pfam" id="PF26226"/>
    </source>
</evidence>
<sequence>MAEFKLSNSKFFLNRKNVVWSYDNKEYIFAKNFDKLMKSDFDNLIVPFSNFILNDYVNPNKNHMYTYITLFLSSNYTDKNLIDSIRKYSKRKSYKFGLRGYSVFRIILFNNSTNELFYNKDSKDTIKFYREVLLI</sequence>
<evidence type="ECO:0000313" key="2">
    <source>
        <dbReference type="EMBL" id="SHG57212.1"/>
    </source>
</evidence>